<gene>
    <name evidence="2" type="ORF">ACFPGP_05715</name>
</gene>
<feature type="region of interest" description="Disordered" evidence="1">
    <location>
        <begin position="117"/>
        <end position="158"/>
    </location>
</feature>
<dbReference type="PANTHER" id="PTHR43439">
    <property type="entry name" value="PHENYLACETATE-COENZYME A LIGASE"/>
    <property type="match status" value="1"/>
</dbReference>
<dbReference type="Proteomes" id="UP001596087">
    <property type="component" value="Unassembled WGS sequence"/>
</dbReference>
<evidence type="ECO:0000313" key="3">
    <source>
        <dbReference type="Proteomes" id="UP001596087"/>
    </source>
</evidence>
<organism evidence="2 3">
    <name type="scientific">Nocardioides taihuensis</name>
    <dbReference type="NCBI Taxonomy" id="1835606"/>
    <lineage>
        <taxon>Bacteria</taxon>
        <taxon>Bacillati</taxon>
        <taxon>Actinomycetota</taxon>
        <taxon>Actinomycetes</taxon>
        <taxon>Propionibacteriales</taxon>
        <taxon>Nocardioidaceae</taxon>
        <taxon>Nocardioides</taxon>
    </lineage>
</organism>
<dbReference type="SUPFAM" id="SSF56801">
    <property type="entry name" value="Acetyl-CoA synthetase-like"/>
    <property type="match status" value="1"/>
</dbReference>
<accession>A0ABW0BFS2</accession>
<sequence length="158" mass="16644">MTGEVPDLDRGELEALQLERLRATVRHAARVPHYRRALGDAGVTADDIGSLDDVRRLPFTTKADLRDNYPFGMFAVPREQVARVHASSGTTGKPTVVGYTADDLATWSELMARSIRAAGGRRATSSTSRTATASSPAGSAPTTAPSTSAARSCRSAAA</sequence>
<keyword evidence="3" id="KW-1185">Reference proteome</keyword>
<reference evidence="3" key="1">
    <citation type="journal article" date="2019" name="Int. J. Syst. Evol. Microbiol.">
        <title>The Global Catalogue of Microorganisms (GCM) 10K type strain sequencing project: providing services to taxonomists for standard genome sequencing and annotation.</title>
        <authorList>
            <consortium name="The Broad Institute Genomics Platform"/>
            <consortium name="The Broad Institute Genome Sequencing Center for Infectious Disease"/>
            <person name="Wu L."/>
            <person name="Ma J."/>
        </authorList>
    </citation>
    <scope>NUCLEOTIDE SEQUENCE [LARGE SCALE GENOMIC DNA]</scope>
    <source>
        <strain evidence="3">DFY41</strain>
    </source>
</reference>
<evidence type="ECO:0000256" key="1">
    <source>
        <dbReference type="SAM" id="MobiDB-lite"/>
    </source>
</evidence>
<dbReference type="Gene3D" id="3.40.50.12780">
    <property type="entry name" value="N-terminal domain of ligase-like"/>
    <property type="match status" value="1"/>
</dbReference>
<keyword evidence="2" id="KW-0436">Ligase</keyword>
<dbReference type="PANTHER" id="PTHR43439:SF1">
    <property type="entry name" value="PHENYLACETATE-COENZYME A LIGASE"/>
    <property type="match status" value="1"/>
</dbReference>
<dbReference type="RefSeq" id="WP_378588059.1">
    <property type="nucleotide sequence ID" value="NZ_JBHSKD010000004.1"/>
</dbReference>
<dbReference type="InterPro" id="IPR051414">
    <property type="entry name" value="Adenylate-forming_Reductase"/>
</dbReference>
<name>A0ABW0BFS2_9ACTN</name>
<comment type="caution">
    <text evidence="2">The sequence shown here is derived from an EMBL/GenBank/DDBJ whole genome shotgun (WGS) entry which is preliminary data.</text>
</comment>
<dbReference type="GO" id="GO:0016874">
    <property type="term" value="F:ligase activity"/>
    <property type="evidence" value="ECO:0007669"/>
    <property type="project" value="UniProtKB-KW"/>
</dbReference>
<proteinExistence type="predicted"/>
<dbReference type="InterPro" id="IPR042099">
    <property type="entry name" value="ANL_N_sf"/>
</dbReference>
<dbReference type="EMBL" id="JBHSKD010000004">
    <property type="protein sequence ID" value="MFC5176161.1"/>
    <property type="molecule type" value="Genomic_DNA"/>
</dbReference>
<protein>
    <submittedName>
        <fullName evidence="2">Phenylacetate--CoA ligase family protein</fullName>
    </submittedName>
</protein>
<evidence type="ECO:0000313" key="2">
    <source>
        <dbReference type="EMBL" id="MFC5176161.1"/>
    </source>
</evidence>